<protein>
    <submittedName>
        <fullName evidence="1">Transmembrane transcriptional regulator (Anti-sigma factor RsiW)</fullName>
    </submittedName>
</protein>
<proteinExistence type="predicted"/>
<dbReference type="Proteomes" id="UP000199517">
    <property type="component" value="Unassembled WGS sequence"/>
</dbReference>
<keyword evidence="2" id="KW-1185">Reference proteome</keyword>
<keyword evidence="1" id="KW-0812">Transmembrane</keyword>
<dbReference type="AlphaFoldDB" id="A0A1I1WP46"/>
<evidence type="ECO:0000313" key="2">
    <source>
        <dbReference type="Proteomes" id="UP000199517"/>
    </source>
</evidence>
<dbReference type="RefSeq" id="WP_092954045.1">
    <property type="nucleotide sequence ID" value="NZ_FOMQ01000010.1"/>
</dbReference>
<accession>A0A1I1WP46</accession>
<reference evidence="2" key="1">
    <citation type="submission" date="2016-10" db="EMBL/GenBank/DDBJ databases">
        <authorList>
            <person name="Varghese N."/>
            <person name="Submissions S."/>
        </authorList>
    </citation>
    <scope>NUCLEOTIDE SEQUENCE [LARGE SCALE GENOMIC DNA]</scope>
    <source>
        <strain evidence="2">DSM 7481</strain>
    </source>
</reference>
<keyword evidence="1" id="KW-0472">Membrane</keyword>
<name>A0A1I1WP46_9BURK</name>
<dbReference type="OrthoDB" id="9152892at2"/>
<gene>
    <name evidence="1" type="ORF">SAMN04489710_110141</name>
</gene>
<evidence type="ECO:0000313" key="1">
    <source>
        <dbReference type="EMBL" id="SFD96984.1"/>
    </source>
</evidence>
<organism evidence="1 2">
    <name type="scientific">Paracidovorax konjaci</name>
    <dbReference type="NCBI Taxonomy" id="32040"/>
    <lineage>
        <taxon>Bacteria</taxon>
        <taxon>Pseudomonadati</taxon>
        <taxon>Pseudomonadota</taxon>
        <taxon>Betaproteobacteria</taxon>
        <taxon>Burkholderiales</taxon>
        <taxon>Comamonadaceae</taxon>
        <taxon>Paracidovorax</taxon>
    </lineage>
</organism>
<sequence>MTAPHAPPPGTAPEAIDDEMLHALVDGRLPPDAAQALRARLANDDGNHPPHRQDWQDWEEQRALLRALHADWEHAPVPPLLAQAAQAWRERRARQARTWRMAGMAASWVLAFGLGWTLQGAVPPPPSPAPLEALPQRFALQAAAAHAVYQPEQRHPVEVGAAQQEHLVQWLSKRLERPLKVPQLQALGYELVGGRLLPGDAAAASTAPNASTGARAQFMYQNAAGQRITLYLGSLAGANPAETAFRYEDEGPVPSFYWVDGGFGYALSGPLPREALLALATAVHAQL</sequence>
<dbReference type="EMBL" id="FOMQ01000010">
    <property type="protein sequence ID" value="SFD96984.1"/>
    <property type="molecule type" value="Genomic_DNA"/>
</dbReference>
<dbReference type="STRING" id="32040.SAMN04489710_110141"/>